<dbReference type="AlphaFoldDB" id="A0A1Z3N8Y7"/>
<feature type="domain" description="Phage tail collar" evidence="1">
    <location>
        <begin position="55"/>
        <end position="106"/>
    </location>
</feature>
<reference evidence="2 3" key="1">
    <citation type="submission" date="2017-04" db="EMBL/GenBank/DDBJ databases">
        <title>Whole genome sequence of Bdellovibrio bacteriovorus strain SSB218315.</title>
        <authorList>
            <person name="Oyedara O."/>
            <person name="Rodriguez-Perez M.A."/>
        </authorList>
    </citation>
    <scope>NUCLEOTIDE SEQUENCE [LARGE SCALE GENOMIC DNA]</scope>
    <source>
        <strain evidence="2 3">SSB218315</strain>
    </source>
</reference>
<sequence length="274" mass="30187">MTGTGCAIQLDNTNHHKGVFMKTKFLTVSGLLLLQLVSSVSFAWSDVFRNECDLGEVKAFVSTVQPNSEKWAKADGHVIELMSNVTLFSLYGNKFGGDGVRTFAFPLIKDVTVDALTFSYYVCTKGIFPTTTGASSPISFIKQYPLGMRYDLNYFRALNDQSGLADEYSEYGQAIFDDLKFEARGGSEGVRFPHVILPAGTENNDDGHSKLYNYVVVAGEWPSSEANCEKGEVLFGLWKHRAPGNTREFVPSTPITASLADGQLRTAPRIFICQ</sequence>
<evidence type="ECO:0000313" key="2">
    <source>
        <dbReference type="EMBL" id="ASD63917.1"/>
    </source>
</evidence>
<dbReference type="Gene3D" id="3.90.1340.10">
    <property type="entry name" value="Phage tail collar domain"/>
    <property type="match status" value="1"/>
</dbReference>
<gene>
    <name evidence="2" type="ORF">B9G79_10230</name>
</gene>
<dbReference type="InterPro" id="IPR011083">
    <property type="entry name" value="Phage_tail_collar_dom"/>
</dbReference>
<dbReference type="InterPro" id="IPR037053">
    <property type="entry name" value="Phage_tail_collar_dom_sf"/>
</dbReference>
<evidence type="ECO:0000313" key="3">
    <source>
        <dbReference type="Proteomes" id="UP000197003"/>
    </source>
</evidence>
<evidence type="ECO:0000259" key="1">
    <source>
        <dbReference type="Pfam" id="PF07484"/>
    </source>
</evidence>
<dbReference type="Pfam" id="PF07484">
    <property type="entry name" value="Collar"/>
    <property type="match status" value="1"/>
</dbReference>
<dbReference type="EMBL" id="CP020946">
    <property type="protein sequence ID" value="ASD63917.1"/>
    <property type="molecule type" value="Genomic_DNA"/>
</dbReference>
<dbReference type="SUPFAM" id="SSF88874">
    <property type="entry name" value="Receptor-binding domain of short tail fibre protein gp12"/>
    <property type="match status" value="1"/>
</dbReference>
<protein>
    <recommendedName>
        <fullName evidence="1">Phage tail collar domain-containing protein</fullName>
    </recommendedName>
</protein>
<proteinExistence type="predicted"/>
<name>A0A1Z3N8Y7_BDEBC</name>
<organism evidence="2 3">
    <name type="scientific">Bdellovibrio bacteriovorus</name>
    <dbReference type="NCBI Taxonomy" id="959"/>
    <lineage>
        <taxon>Bacteria</taxon>
        <taxon>Pseudomonadati</taxon>
        <taxon>Bdellovibrionota</taxon>
        <taxon>Bdellovibrionia</taxon>
        <taxon>Bdellovibrionales</taxon>
        <taxon>Pseudobdellovibrionaceae</taxon>
        <taxon>Bdellovibrio</taxon>
    </lineage>
</organism>
<dbReference type="Proteomes" id="UP000197003">
    <property type="component" value="Chromosome"/>
</dbReference>
<accession>A0A1Z3N8Y7</accession>